<accession>A0A1Y3YV44</accession>
<dbReference type="EMBL" id="NFII01000004">
    <property type="protein sequence ID" value="OUO01735.1"/>
    <property type="molecule type" value="Genomic_DNA"/>
</dbReference>
<evidence type="ECO:0000313" key="2">
    <source>
        <dbReference type="EMBL" id="OUO01735.1"/>
    </source>
</evidence>
<protein>
    <recommendedName>
        <fullName evidence="1">Glycosyl transferase family 1 domain-containing protein</fullName>
    </recommendedName>
</protein>
<sequence>MRIVFWQNCITPHQMPYITQLLYDKRVDEVIVISDKELISSRRKMGWNNNSVQNSDSFKVYIHPKNTLIEYILSEKSEETWHLFSGINAFPYISLVFKMSLKYNVKRGLITERPYTFAFGCSNGKPLWLHRLRFFFQDQKYAKYIDKVFAMGDDAVKYFKSVYNGWSVTPFIYCTDFQYVVNKRTKANVNFCFVGSLSCRKSPKCIVKAADMLHENVNITYIGGGEEEGKIRKFIANRQNLKVQILGFQNMNKIPVLLAEQDVLILPSSYDGWGAVVNEALQAGLYVICSDKCGAKDLLCNSLCGSVFESGNIVDLSKKMKYCIDNINEIRNTCQHRITWAKERISGSVIASYMVDCLEGIVVKEPWKI</sequence>
<dbReference type="Proteomes" id="UP000195386">
    <property type="component" value="Unassembled WGS sequence"/>
</dbReference>
<dbReference type="Proteomes" id="UP000196587">
    <property type="component" value="Unassembled WGS sequence"/>
</dbReference>
<proteinExistence type="predicted"/>
<dbReference type="GO" id="GO:0016757">
    <property type="term" value="F:glycosyltransferase activity"/>
    <property type="evidence" value="ECO:0007669"/>
    <property type="project" value="InterPro"/>
</dbReference>
<evidence type="ECO:0000313" key="5">
    <source>
        <dbReference type="Proteomes" id="UP000196587"/>
    </source>
</evidence>
<dbReference type="InterPro" id="IPR001296">
    <property type="entry name" value="Glyco_trans_1"/>
</dbReference>
<organism evidence="2 4">
    <name type="scientific">Bacteroides clarus</name>
    <dbReference type="NCBI Taxonomy" id="626929"/>
    <lineage>
        <taxon>Bacteria</taxon>
        <taxon>Pseudomonadati</taxon>
        <taxon>Bacteroidota</taxon>
        <taxon>Bacteroidia</taxon>
        <taxon>Bacteroidales</taxon>
        <taxon>Bacteroidaceae</taxon>
        <taxon>Bacteroides</taxon>
    </lineage>
</organism>
<dbReference type="PANTHER" id="PTHR12526:SF630">
    <property type="entry name" value="GLYCOSYLTRANSFERASE"/>
    <property type="match status" value="1"/>
</dbReference>
<dbReference type="AlphaFoldDB" id="A0A1Y3YV44"/>
<dbReference type="RefSeq" id="WP_087413465.1">
    <property type="nucleotide sequence ID" value="NZ_CALIXP010000068.1"/>
</dbReference>
<dbReference type="EMBL" id="NFKE01000015">
    <property type="protein sequence ID" value="OUP32102.1"/>
    <property type="molecule type" value="Genomic_DNA"/>
</dbReference>
<comment type="caution">
    <text evidence="2">The sequence shown here is derived from an EMBL/GenBank/DDBJ whole genome shotgun (WGS) entry which is preliminary data.</text>
</comment>
<dbReference type="SUPFAM" id="SSF53756">
    <property type="entry name" value="UDP-Glycosyltransferase/glycogen phosphorylase"/>
    <property type="match status" value="1"/>
</dbReference>
<evidence type="ECO:0000259" key="1">
    <source>
        <dbReference type="Pfam" id="PF00534"/>
    </source>
</evidence>
<dbReference type="PANTHER" id="PTHR12526">
    <property type="entry name" value="GLYCOSYLTRANSFERASE"/>
    <property type="match status" value="1"/>
</dbReference>
<feature type="domain" description="Glycosyl transferase family 1" evidence="1">
    <location>
        <begin position="191"/>
        <end position="327"/>
    </location>
</feature>
<gene>
    <name evidence="3" type="ORF">B5F24_15480</name>
    <name evidence="2" type="ORF">B5F97_05780</name>
</gene>
<reference evidence="2" key="2">
    <citation type="journal article" date="2018" name="BMC Genomics">
        <title>Whole genome sequencing and function prediction of 133 gut anaerobes isolated from chicken caecum in pure cultures.</title>
        <authorList>
            <person name="Medvecky M."/>
            <person name="Cejkova D."/>
            <person name="Polansky O."/>
            <person name="Karasova D."/>
            <person name="Kubasova T."/>
            <person name="Cizek A."/>
            <person name="Rychlik I."/>
        </authorList>
    </citation>
    <scope>NUCLEOTIDE SEQUENCE</scope>
    <source>
        <strain evidence="3">An189</strain>
        <strain evidence="2">An43</strain>
    </source>
</reference>
<reference evidence="4 5" key="1">
    <citation type="submission" date="2017-04" db="EMBL/GenBank/DDBJ databases">
        <title>Function of individual gut microbiota members based on whole genome sequencing of pure cultures obtained from chicken caecum.</title>
        <authorList>
            <person name="Medvecky M."/>
            <person name="Cejkova D."/>
            <person name="Polansky O."/>
            <person name="Karasova D."/>
            <person name="Kubasova T."/>
            <person name="Cizek A."/>
            <person name="Rychlik I."/>
        </authorList>
    </citation>
    <scope>NUCLEOTIDE SEQUENCE [LARGE SCALE GENOMIC DNA]</scope>
    <source>
        <strain evidence="5">An189</strain>
        <strain evidence="4">An43</strain>
    </source>
</reference>
<evidence type="ECO:0000313" key="4">
    <source>
        <dbReference type="Proteomes" id="UP000195386"/>
    </source>
</evidence>
<dbReference type="Pfam" id="PF00534">
    <property type="entry name" value="Glycos_transf_1"/>
    <property type="match status" value="1"/>
</dbReference>
<name>A0A1Y3YV44_9BACE</name>
<dbReference type="Gene3D" id="3.40.50.2000">
    <property type="entry name" value="Glycogen Phosphorylase B"/>
    <property type="match status" value="1"/>
</dbReference>
<evidence type="ECO:0000313" key="3">
    <source>
        <dbReference type="EMBL" id="OUP32102.1"/>
    </source>
</evidence>